<keyword evidence="2" id="KW-1185">Reference proteome</keyword>
<organism evidence="1 2">
    <name type="scientific">Meridianimarinicoccus roseus</name>
    <dbReference type="NCBI Taxonomy" id="2072018"/>
    <lineage>
        <taxon>Bacteria</taxon>
        <taxon>Pseudomonadati</taxon>
        <taxon>Pseudomonadota</taxon>
        <taxon>Alphaproteobacteria</taxon>
        <taxon>Rhodobacterales</taxon>
        <taxon>Paracoccaceae</taxon>
        <taxon>Meridianimarinicoccus</taxon>
    </lineage>
</organism>
<sequence length="395" mass="42865">MKTGEWDVIGAMTLDTATAVIAERLTKDALAFRTESQGLLDETTTTMTGRIEPPRLIDGTGGSVTVEIEIAQGEIESGDQKASLAGIRLSVSGTLVSVMDKKGLAGFGLAEFAPDAGRQQAAVAITKGPDIGADFTARVETGMASWLKANGPALFYPLLPSCPGFADQQDAWHYAGGKAVCQQRASHTGVTLAIGLASRAYPKDDSVLIDADLIAGSADLAVVCSDVVTRYFREALQHVFAMDAGRRSRHVDLGDVHVQYRVRDITVQDERLEVHADCLIDVRAPIVGRQTLIEAVTMRYSVVFDHVAQELKIKKTRHKILDRHVSDTFVFTIMRVIFGVKIVDDTDLFQGTAEVSFPLHHSDGQQHVLGKAFPLDFVPDEGGLRGAMFFRRLSK</sequence>
<name>A0A2V2LEN4_9RHOB</name>
<dbReference type="Proteomes" id="UP000245680">
    <property type="component" value="Unassembled WGS sequence"/>
</dbReference>
<dbReference type="RefSeq" id="WP_109812000.1">
    <property type="nucleotide sequence ID" value="NZ_QGKU01000038.1"/>
</dbReference>
<evidence type="ECO:0000313" key="2">
    <source>
        <dbReference type="Proteomes" id="UP000245680"/>
    </source>
</evidence>
<dbReference type="OrthoDB" id="9759608at2"/>
<dbReference type="AlphaFoldDB" id="A0A2V2LEN4"/>
<comment type="caution">
    <text evidence="1">The sequence shown here is derived from an EMBL/GenBank/DDBJ whole genome shotgun (WGS) entry which is preliminary data.</text>
</comment>
<reference evidence="1 2" key="1">
    <citation type="submission" date="2018-05" db="EMBL/GenBank/DDBJ databases">
        <title>Rhodobacteraceae gen. nov., sp. nov. isolated from sea water.</title>
        <authorList>
            <person name="Ren Y."/>
        </authorList>
    </citation>
    <scope>NUCLEOTIDE SEQUENCE [LARGE SCALE GENOMIC DNA]</scope>
    <source>
        <strain evidence="1 2">TG-679</strain>
    </source>
</reference>
<proteinExistence type="predicted"/>
<accession>A0A2V2LEN4</accession>
<gene>
    <name evidence="1" type="ORF">DKT77_12330</name>
</gene>
<protein>
    <submittedName>
        <fullName evidence="1">Uncharacterized protein</fullName>
    </submittedName>
</protein>
<evidence type="ECO:0000313" key="1">
    <source>
        <dbReference type="EMBL" id="PWR02331.1"/>
    </source>
</evidence>
<dbReference type="EMBL" id="QGKU01000038">
    <property type="protein sequence ID" value="PWR02331.1"/>
    <property type="molecule type" value="Genomic_DNA"/>
</dbReference>